<sequence length="64" mass="7342">MNWISQQQQDRDHRGLRHVCSACGHEESPKNPLVVTADGWRVHRSHTTDPTDGFYGKTQKGDIR</sequence>
<organism evidence="2 3">
    <name type="scientific">Allonocardiopsis opalescens</name>
    <dbReference type="NCBI Taxonomy" id="1144618"/>
    <lineage>
        <taxon>Bacteria</taxon>
        <taxon>Bacillati</taxon>
        <taxon>Actinomycetota</taxon>
        <taxon>Actinomycetes</taxon>
        <taxon>Streptosporangiales</taxon>
        <taxon>Allonocardiopsis</taxon>
    </lineage>
</organism>
<dbReference type="EMBL" id="PVZC01000012">
    <property type="protein sequence ID" value="PRX92019.1"/>
    <property type="molecule type" value="Genomic_DNA"/>
</dbReference>
<dbReference type="AlphaFoldDB" id="A0A2T0PSZ4"/>
<evidence type="ECO:0000256" key="1">
    <source>
        <dbReference type="SAM" id="MobiDB-lite"/>
    </source>
</evidence>
<reference evidence="2 3" key="1">
    <citation type="submission" date="2018-03" db="EMBL/GenBank/DDBJ databases">
        <title>Genomic Encyclopedia of Archaeal and Bacterial Type Strains, Phase II (KMG-II): from individual species to whole genera.</title>
        <authorList>
            <person name="Goeker M."/>
        </authorList>
    </citation>
    <scope>NUCLEOTIDE SEQUENCE [LARGE SCALE GENOMIC DNA]</scope>
    <source>
        <strain evidence="2 3">DSM 45601</strain>
    </source>
</reference>
<evidence type="ECO:0000313" key="2">
    <source>
        <dbReference type="EMBL" id="PRX92019.1"/>
    </source>
</evidence>
<dbReference type="Proteomes" id="UP000237846">
    <property type="component" value="Unassembled WGS sequence"/>
</dbReference>
<accession>A0A2T0PSZ4</accession>
<keyword evidence="3" id="KW-1185">Reference proteome</keyword>
<protein>
    <submittedName>
        <fullName evidence="2">Uncharacterized protein</fullName>
    </submittedName>
</protein>
<comment type="caution">
    <text evidence="2">The sequence shown here is derived from an EMBL/GenBank/DDBJ whole genome shotgun (WGS) entry which is preliminary data.</text>
</comment>
<proteinExistence type="predicted"/>
<dbReference type="OrthoDB" id="4201884at2"/>
<evidence type="ECO:0000313" key="3">
    <source>
        <dbReference type="Proteomes" id="UP000237846"/>
    </source>
</evidence>
<dbReference type="RefSeq" id="WP_106253433.1">
    <property type="nucleotide sequence ID" value="NZ_PVZC01000012.1"/>
</dbReference>
<gene>
    <name evidence="2" type="ORF">CLV72_11292</name>
</gene>
<feature type="region of interest" description="Disordered" evidence="1">
    <location>
        <begin position="41"/>
        <end position="64"/>
    </location>
</feature>
<name>A0A2T0PSZ4_9ACTN</name>